<keyword evidence="13" id="KW-1185">Reference proteome</keyword>
<comment type="caution">
    <text evidence="12">The sequence shown here is derived from an EMBL/GenBank/DDBJ whole genome shotgun (WGS) entry which is preliminary data.</text>
</comment>
<comment type="catalytic activity">
    <reaction evidence="10">
        <text>gamma-L-glutamyl-L-cysteine + glycine + ATP = glutathione + ADP + phosphate + H(+)</text>
        <dbReference type="Rhea" id="RHEA:13557"/>
        <dbReference type="ChEBI" id="CHEBI:15378"/>
        <dbReference type="ChEBI" id="CHEBI:30616"/>
        <dbReference type="ChEBI" id="CHEBI:43474"/>
        <dbReference type="ChEBI" id="CHEBI:57305"/>
        <dbReference type="ChEBI" id="CHEBI:57925"/>
        <dbReference type="ChEBI" id="CHEBI:58173"/>
        <dbReference type="ChEBI" id="CHEBI:456216"/>
        <dbReference type="EC" id="6.3.2.3"/>
    </reaction>
</comment>
<dbReference type="EC" id="6.3.2.3" evidence="10"/>
<evidence type="ECO:0000256" key="2">
    <source>
        <dbReference type="ARBA" id="ARBA00001946"/>
    </source>
</evidence>
<dbReference type="EMBL" id="JADKPN010000014">
    <property type="protein sequence ID" value="MBF4765215.1"/>
    <property type="molecule type" value="Genomic_DNA"/>
</dbReference>
<dbReference type="PANTHER" id="PTHR21621">
    <property type="entry name" value="RIBOSOMAL PROTEIN S6 MODIFICATION PROTEIN"/>
    <property type="match status" value="1"/>
</dbReference>
<keyword evidence="9" id="KW-0464">Manganese</keyword>
<accession>A0A930VI60</accession>
<dbReference type="Gene3D" id="3.30.470.20">
    <property type="entry name" value="ATP-grasp fold, B domain"/>
    <property type="match status" value="1"/>
</dbReference>
<organism evidence="12 13">
    <name type="scientific">Nocardioides islandensis</name>
    <dbReference type="NCBI Taxonomy" id="433663"/>
    <lineage>
        <taxon>Bacteria</taxon>
        <taxon>Bacillati</taxon>
        <taxon>Actinomycetota</taxon>
        <taxon>Actinomycetes</taxon>
        <taxon>Propionibacteriales</taxon>
        <taxon>Nocardioidaceae</taxon>
        <taxon>Nocardioides</taxon>
    </lineage>
</organism>
<evidence type="ECO:0000256" key="7">
    <source>
        <dbReference type="ARBA" id="ARBA00022840"/>
    </source>
</evidence>
<comment type="similarity">
    <text evidence="10">Belongs to the prokaryotic GSH synthase family.</text>
</comment>
<dbReference type="GO" id="GO:0046872">
    <property type="term" value="F:metal ion binding"/>
    <property type="evidence" value="ECO:0007669"/>
    <property type="project" value="UniProtKB-KW"/>
</dbReference>
<gene>
    <name evidence="10" type="primary">gshB</name>
    <name evidence="12" type="ORF">ISU07_18950</name>
</gene>
<evidence type="ECO:0000256" key="9">
    <source>
        <dbReference type="ARBA" id="ARBA00023211"/>
    </source>
</evidence>
<dbReference type="Proteomes" id="UP000640489">
    <property type="component" value="Unassembled WGS sequence"/>
</dbReference>
<dbReference type="SUPFAM" id="SSF52440">
    <property type="entry name" value="PreATP-grasp domain"/>
    <property type="match status" value="1"/>
</dbReference>
<dbReference type="RefSeq" id="WP_194708407.1">
    <property type="nucleotide sequence ID" value="NZ_JADKPN010000014.1"/>
</dbReference>
<name>A0A930VI60_9ACTN</name>
<evidence type="ECO:0000256" key="1">
    <source>
        <dbReference type="ARBA" id="ARBA00001936"/>
    </source>
</evidence>
<keyword evidence="7 10" id="KW-0067">ATP-binding</keyword>
<dbReference type="InterPro" id="IPR004218">
    <property type="entry name" value="GSHS_ATP-bd"/>
</dbReference>
<dbReference type="InterPro" id="IPR016185">
    <property type="entry name" value="PreATP-grasp_dom_sf"/>
</dbReference>
<evidence type="ECO:0000256" key="10">
    <source>
        <dbReference type="HAMAP-Rule" id="MF_00162"/>
    </source>
</evidence>
<keyword evidence="5" id="KW-0479">Metal-binding</keyword>
<dbReference type="Gene3D" id="3.40.50.20">
    <property type="match status" value="1"/>
</dbReference>
<evidence type="ECO:0000313" key="13">
    <source>
        <dbReference type="Proteomes" id="UP000640489"/>
    </source>
</evidence>
<keyword evidence="6 10" id="KW-0547">Nucleotide-binding</keyword>
<evidence type="ECO:0000256" key="5">
    <source>
        <dbReference type="ARBA" id="ARBA00022723"/>
    </source>
</evidence>
<comment type="cofactor">
    <cofactor evidence="2">
        <name>Mg(2+)</name>
        <dbReference type="ChEBI" id="CHEBI:18420"/>
    </cofactor>
</comment>
<dbReference type="GO" id="GO:0005737">
    <property type="term" value="C:cytoplasm"/>
    <property type="evidence" value="ECO:0007669"/>
    <property type="project" value="TreeGrafter"/>
</dbReference>
<reference evidence="12" key="1">
    <citation type="submission" date="2020-11" db="EMBL/GenBank/DDBJ databases">
        <title>Nocardioides sp. nov., isolated from Soil of Cynanchum wilfordii Hemsley rhizosphere.</title>
        <authorList>
            <person name="Lee J.-S."/>
            <person name="Suh M.K."/>
            <person name="Kim J.-S."/>
        </authorList>
    </citation>
    <scope>NUCLEOTIDE SEQUENCE</scope>
    <source>
        <strain evidence="12">KCTC 19275</strain>
    </source>
</reference>
<dbReference type="HAMAP" id="MF_00162">
    <property type="entry name" value="GSH_S"/>
    <property type="match status" value="1"/>
</dbReference>
<keyword evidence="8" id="KW-0460">Magnesium</keyword>
<comment type="cofactor">
    <cofactor evidence="1">
        <name>Mn(2+)</name>
        <dbReference type="ChEBI" id="CHEBI:29035"/>
    </cofactor>
</comment>
<keyword evidence="4 10" id="KW-0317">Glutathione biosynthesis</keyword>
<dbReference type="PROSITE" id="PS50975">
    <property type="entry name" value="ATP_GRASP"/>
    <property type="match status" value="1"/>
</dbReference>
<dbReference type="InterPro" id="IPR006284">
    <property type="entry name" value="Glut_synth_pro"/>
</dbReference>
<evidence type="ECO:0000256" key="6">
    <source>
        <dbReference type="ARBA" id="ARBA00022741"/>
    </source>
</evidence>
<evidence type="ECO:0000256" key="4">
    <source>
        <dbReference type="ARBA" id="ARBA00022684"/>
    </source>
</evidence>
<comment type="pathway">
    <text evidence="10">Sulfur metabolism; glutathione biosynthesis; glutathione from L-cysteine and L-glutamate: step 2/2.</text>
</comment>
<dbReference type="Gene3D" id="3.30.1490.20">
    <property type="entry name" value="ATP-grasp fold, A domain"/>
    <property type="match status" value="1"/>
</dbReference>
<dbReference type="Pfam" id="PF02951">
    <property type="entry name" value="GSH-S_N"/>
    <property type="match status" value="1"/>
</dbReference>
<sequence>MSAVLFVVDPLEGLQADIDASVGLMASVQVQASGAEVWACGPEDLAVAEGRVTARAQRLRLAPRRRGGDHRWVVADPWYRVDARRTLDVAGETELTLLRIDPPVDARYLHTTYLLDLVETLGGRVANRPSGIRALHEKLVALMFPELCPETVVTTDPAAVRDLVARTGAAVVKPVDGFAGRDVWLLRDDDAALSLAESATHAGTRHVVAQAYLADVRDGNKRLFLLDGEVAGAVLRRPSADDFRIGAPVAAANLDAHDRRIVAAVGPLLVEHGIALAGLDVIAGRLIEVNVTCPGGTHKTDALLGTDLSDAVVRRLLAPPVTERHSA</sequence>
<dbReference type="InterPro" id="IPR004215">
    <property type="entry name" value="GSHS_N"/>
</dbReference>
<dbReference type="GO" id="GO:0005524">
    <property type="term" value="F:ATP binding"/>
    <property type="evidence" value="ECO:0007669"/>
    <property type="project" value="UniProtKB-UniRule"/>
</dbReference>
<evidence type="ECO:0000259" key="11">
    <source>
        <dbReference type="PROSITE" id="PS50975"/>
    </source>
</evidence>
<dbReference type="GO" id="GO:0004363">
    <property type="term" value="F:glutathione synthase activity"/>
    <property type="evidence" value="ECO:0007669"/>
    <property type="project" value="UniProtKB-UniRule"/>
</dbReference>
<dbReference type="AlphaFoldDB" id="A0A930VI60"/>
<evidence type="ECO:0000256" key="3">
    <source>
        <dbReference type="ARBA" id="ARBA00022598"/>
    </source>
</evidence>
<dbReference type="Pfam" id="PF02955">
    <property type="entry name" value="GSH-S_ATP"/>
    <property type="match status" value="1"/>
</dbReference>
<dbReference type="SUPFAM" id="SSF56059">
    <property type="entry name" value="Glutathione synthetase ATP-binding domain-like"/>
    <property type="match status" value="1"/>
</dbReference>
<dbReference type="InterPro" id="IPR013815">
    <property type="entry name" value="ATP_grasp_subdomain_1"/>
</dbReference>
<dbReference type="PANTHER" id="PTHR21621:SF4">
    <property type="entry name" value="GLUTATHIONE SYNTHETASE"/>
    <property type="match status" value="1"/>
</dbReference>
<protein>
    <recommendedName>
        <fullName evidence="10">Glutathione synthetase</fullName>
        <ecNumber evidence="10">6.3.2.3</ecNumber>
    </recommendedName>
    <alternativeName>
        <fullName evidence="10">GSH synthetase</fullName>
        <shortName evidence="10">GSH-S</shortName>
        <shortName evidence="10">GSHase</shortName>
    </alternativeName>
    <alternativeName>
        <fullName evidence="10">Glutathione synthase</fullName>
    </alternativeName>
</protein>
<evidence type="ECO:0000313" key="12">
    <source>
        <dbReference type="EMBL" id="MBF4765215.1"/>
    </source>
</evidence>
<keyword evidence="3 10" id="KW-0436">Ligase</keyword>
<evidence type="ECO:0000256" key="8">
    <source>
        <dbReference type="ARBA" id="ARBA00022842"/>
    </source>
</evidence>
<feature type="domain" description="ATP-grasp" evidence="11">
    <location>
        <begin position="138"/>
        <end position="317"/>
    </location>
</feature>
<proteinExistence type="inferred from homology"/>
<dbReference type="InterPro" id="IPR011761">
    <property type="entry name" value="ATP-grasp"/>
</dbReference>